<dbReference type="Gene3D" id="3.90.550.10">
    <property type="entry name" value="Spore Coat Polysaccharide Biosynthesis Protein SpsA, Chain A"/>
    <property type="match status" value="1"/>
</dbReference>
<proteinExistence type="predicted"/>
<keyword evidence="3" id="KW-1185">Reference proteome</keyword>
<reference evidence="3" key="1">
    <citation type="journal article" date="2019" name="Int. J. Syst. Evol. Microbiol.">
        <title>The Global Catalogue of Microorganisms (GCM) 10K type strain sequencing project: providing services to taxonomists for standard genome sequencing and annotation.</title>
        <authorList>
            <consortium name="The Broad Institute Genomics Platform"/>
            <consortium name="The Broad Institute Genome Sequencing Center for Infectious Disease"/>
            <person name="Wu L."/>
            <person name="Ma J."/>
        </authorList>
    </citation>
    <scope>NUCLEOTIDE SEQUENCE [LARGE SCALE GENOMIC DNA]</scope>
    <source>
        <strain evidence="3">CGMCC 1.18518</strain>
    </source>
</reference>
<feature type="domain" description="Glycosyltransferase 2-like" evidence="1">
    <location>
        <begin position="6"/>
        <end position="137"/>
    </location>
</feature>
<comment type="caution">
    <text evidence="2">The sequence shown here is derived from an EMBL/GenBank/DDBJ whole genome shotgun (WGS) entry which is preliminary data.</text>
</comment>
<organism evidence="2 3">
    <name type="scientific">Tatumella terrea</name>
    <dbReference type="NCBI Taxonomy" id="419007"/>
    <lineage>
        <taxon>Bacteria</taxon>
        <taxon>Pseudomonadati</taxon>
        <taxon>Pseudomonadota</taxon>
        <taxon>Gammaproteobacteria</taxon>
        <taxon>Enterobacterales</taxon>
        <taxon>Erwiniaceae</taxon>
        <taxon>Tatumella</taxon>
    </lineage>
</organism>
<sequence>MNPVLSIVVTAHNAEKTLERTLDSIVKAISPGEDACEIVIINDASEDGTSRIISEFAVKNVALTRYYEVSFRNIGLVRNFAVRHCLGDYITMVDSDDIVSGQAFFNALTLLKEEAPDVFLTRLLEVYEGDEPPAGPVVFEPKRISREKLIKKYLVHKEIQAHFIGQFIRRDLLSAIHFPDFTCYEDSFTFPEVMANAEKILYSRVGFYQYLKNHNSLSNSMSAEKLGCLIEATKKLDTLFYKAYKNLVICHWIDILVRYGDRIKDTDTLTLLRKHIARVSYFSFITDPGIRVSYKRKLLTLDRVRQ</sequence>
<evidence type="ECO:0000313" key="2">
    <source>
        <dbReference type="EMBL" id="MFC6378943.1"/>
    </source>
</evidence>
<dbReference type="CDD" id="cd00761">
    <property type="entry name" value="Glyco_tranf_GTA_type"/>
    <property type="match status" value="1"/>
</dbReference>
<dbReference type="InterPro" id="IPR001173">
    <property type="entry name" value="Glyco_trans_2-like"/>
</dbReference>
<name>A0ABW1W008_9GAMM</name>
<accession>A0ABW1W008</accession>
<dbReference type="PANTHER" id="PTHR22916">
    <property type="entry name" value="GLYCOSYLTRANSFERASE"/>
    <property type="match status" value="1"/>
</dbReference>
<dbReference type="EMBL" id="JBHSUB010000015">
    <property type="protein sequence ID" value="MFC6378943.1"/>
    <property type="molecule type" value="Genomic_DNA"/>
</dbReference>
<dbReference type="Pfam" id="PF00535">
    <property type="entry name" value="Glycos_transf_2"/>
    <property type="match status" value="1"/>
</dbReference>
<dbReference type="PANTHER" id="PTHR22916:SF3">
    <property type="entry name" value="UDP-GLCNAC:BETAGAL BETA-1,3-N-ACETYLGLUCOSAMINYLTRANSFERASE-LIKE PROTEIN 1"/>
    <property type="match status" value="1"/>
</dbReference>
<evidence type="ECO:0000259" key="1">
    <source>
        <dbReference type="Pfam" id="PF00535"/>
    </source>
</evidence>
<dbReference type="RefSeq" id="WP_385951542.1">
    <property type="nucleotide sequence ID" value="NZ_JBHSUB010000015.1"/>
</dbReference>
<dbReference type="InterPro" id="IPR029044">
    <property type="entry name" value="Nucleotide-diphossugar_trans"/>
</dbReference>
<dbReference type="Proteomes" id="UP001596230">
    <property type="component" value="Unassembled WGS sequence"/>
</dbReference>
<protein>
    <submittedName>
        <fullName evidence="2">Glycosyltransferase family 2 protein</fullName>
    </submittedName>
</protein>
<gene>
    <name evidence="2" type="ORF">ACFP9W_12850</name>
</gene>
<evidence type="ECO:0000313" key="3">
    <source>
        <dbReference type="Proteomes" id="UP001596230"/>
    </source>
</evidence>
<dbReference type="SUPFAM" id="SSF53448">
    <property type="entry name" value="Nucleotide-diphospho-sugar transferases"/>
    <property type="match status" value="1"/>
</dbReference>